<evidence type="ECO:0000256" key="1">
    <source>
        <dbReference type="SAM" id="SignalP"/>
    </source>
</evidence>
<keyword evidence="3" id="KW-1185">Reference proteome</keyword>
<protein>
    <submittedName>
        <fullName evidence="2">Uncharacterized protein</fullName>
    </submittedName>
</protein>
<reference evidence="2 3" key="1">
    <citation type="submission" date="2018-05" db="EMBL/GenBank/DDBJ databases">
        <title>Genome sequencing and assembly of the regulated plant pathogen Lachnellula willkommii and related sister species for the development of diagnostic species identification markers.</title>
        <authorList>
            <person name="Giroux E."/>
            <person name="Bilodeau G."/>
        </authorList>
    </citation>
    <scope>NUCLEOTIDE SEQUENCE [LARGE SCALE GENOMIC DNA]</scope>
    <source>
        <strain evidence="2 3">CBS 268.59</strain>
    </source>
</reference>
<feature type="signal peptide" evidence="1">
    <location>
        <begin position="1"/>
        <end position="31"/>
    </location>
</feature>
<dbReference type="Pfam" id="PF14307">
    <property type="entry name" value="Glyco_tran_WbsX"/>
    <property type="match status" value="1"/>
</dbReference>
<proteinExistence type="predicted"/>
<organism evidence="2 3">
    <name type="scientific">Lachnellula suecica</name>
    <dbReference type="NCBI Taxonomy" id="602035"/>
    <lineage>
        <taxon>Eukaryota</taxon>
        <taxon>Fungi</taxon>
        <taxon>Dikarya</taxon>
        <taxon>Ascomycota</taxon>
        <taxon>Pezizomycotina</taxon>
        <taxon>Leotiomycetes</taxon>
        <taxon>Helotiales</taxon>
        <taxon>Lachnaceae</taxon>
        <taxon>Lachnellula</taxon>
    </lineage>
</organism>
<dbReference type="OrthoDB" id="3507415at2759"/>
<gene>
    <name evidence="2" type="primary">wxcX_1</name>
    <name evidence="2" type="ORF">LSUE1_G004445</name>
</gene>
<dbReference type="PANTHER" id="PTHR41244">
    <property type="entry name" value="RHAMNAN SYNTHESIS F"/>
    <property type="match status" value="1"/>
</dbReference>
<dbReference type="Gene3D" id="3.20.20.80">
    <property type="entry name" value="Glycosidases"/>
    <property type="match status" value="1"/>
</dbReference>
<dbReference type="AlphaFoldDB" id="A0A8T9C9K6"/>
<name>A0A8T9C9K6_9HELO</name>
<sequence length="434" mass="48448">MAHHSSFSLIKSNAIICQILLLLALVSSASGSPQPPHSHRSPRPVTRAEANNHVVPRAPNDYIVAAYYFGNFHVDPRNEAEHGKGWTEWKLTQEATPRFDGHKQPKVPSYGYADESDPAVFATKIDDAVWGSVSALIFDWYYYNDGPFLEAALEEGFLKAPNRGDIDFAIMWANHDWYDIHPANLNGNPKLQFPGVVTPVTFDKMTTYIVEAYFKQPNYLKIDGCPYFSIYQLYTFVQGMGGSTQAAAALQQFRAKVKAAGFPDLHLNAVTFGIQLLPGDGEPKDLKTMLQVLDVETTTSYVWIHHVQLSTWPATQYNEVAAAYEVYRANASTELGKPYFPCVSVGWDASPRTNQSEAWLQGAYPYTPVITNNTAQNVGLAMASAKDFLDKSTLTTKMVTVNSWNEWTEGSYLEPDEDNGWDFLNAIWEVFGQG</sequence>
<comment type="caution">
    <text evidence="2">The sequence shown here is derived from an EMBL/GenBank/DDBJ whole genome shotgun (WGS) entry which is preliminary data.</text>
</comment>
<dbReference type="InterPro" id="IPR032719">
    <property type="entry name" value="WbsX"/>
</dbReference>
<dbReference type="Proteomes" id="UP000469558">
    <property type="component" value="Unassembled WGS sequence"/>
</dbReference>
<dbReference type="PANTHER" id="PTHR41244:SF1">
    <property type="entry name" value="GLYCOSYLTRANSFERASE"/>
    <property type="match status" value="1"/>
</dbReference>
<feature type="chain" id="PRO_5035932009" evidence="1">
    <location>
        <begin position="32"/>
        <end position="434"/>
    </location>
</feature>
<evidence type="ECO:0000313" key="3">
    <source>
        <dbReference type="Proteomes" id="UP000469558"/>
    </source>
</evidence>
<keyword evidence="1" id="KW-0732">Signal</keyword>
<evidence type="ECO:0000313" key="2">
    <source>
        <dbReference type="EMBL" id="TVY81147.1"/>
    </source>
</evidence>
<accession>A0A8T9C9K6</accession>
<dbReference type="EMBL" id="QGMK01000538">
    <property type="protein sequence ID" value="TVY81147.1"/>
    <property type="molecule type" value="Genomic_DNA"/>
</dbReference>